<dbReference type="PANTHER" id="PTHR35201">
    <property type="entry name" value="TERPENE SYNTHASE"/>
    <property type="match status" value="1"/>
</dbReference>
<accession>A0ABQ8KR34</accession>
<evidence type="ECO:0000256" key="1">
    <source>
        <dbReference type="ARBA" id="ARBA00001946"/>
    </source>
</evidence>
<dbReference type="RefSeq" id="XP_047781805.1">
    <property type="nucleotide sequence ID" value="XM_047918820.1"/>
</dbReference>
<name>A0ABQ8KR34_9APHY</name>
<dbReference type="SUPFAM" id="SSF48576">
    <property type="entry name" value="Terpenoid synthases"/>
    <property type="match status" value="1"/>
</dbReference>
<comment type="cofactor">
    <cofactor evidence="1 6">
        <name>Mg(2+)</name>
        <dbReference type="ChEBI" id="CHEBI:18420"/>
    </cofactor>
</comment>
<keyword evidence="4 6" id="KW-0460">Magnesium</keyword>
<comment type="similarity">
    <text evidence="2 6">Belongs to the terpene synthase family.</text>
</comment>
<evidence type="ECO:0000313" key="7">
    <source>
        <dbReference type="EMBL" id="KAH9840155.1"/>
    </source>
</evidence>
<comment type="caution">
    <text evidence="7">The sequence shown here is derived from an EMBL/GenBank/DDBJ whole genome shotgun (WGS) entry which is preliminary data.</text>
</comment>
<evidence type="ECO:0000256" key="4">
    <source>
        <dbReference type="ARBA" id="ARBA00022842"/>
    </source>
</evidence>
<gene>
    <name evidence="7" type="ORF">C8Q71DRAFT_479541</name>
</gene>
<evidence type="ECO:0000313" key="8">
    <source>
        <dbReference type="Proteomes" id="UP000814176"/>
    </source>
</evidence>
<evidence type="ECO:0000256" key="6">
    <source>
        <dbReference type="RuleBase" id="RU366034"/>
    </source>
</evidence>
<proteinExistence type="inferred from homology"/>
<evidence type="ECO:0000256" key="5">
    <source>
        <dbReference type="ARBA" id="ARBA00023239"/>
    </source>
</evidence>
<dbReference type="Pfam" id="PF19086">
    <property type="entry name" value="Terpene_syn_C_2"/>
    <property type="match status" value="1"/>
</dbReference>
<dbReference type="EC" id="4.2.3.-" evidence="6"/>
<evidence type="ECO:0000256" key="2">
    <source>
        <dbReference type="ARBA" id="ARBA00006333"/>
    </source>
</evidence>
<dbReference type="EMBL" id="JADCUA010000005">
    <property type="protein sequence ID" value="KAH9840155.1"/>
    <property type="molecule type" value="Genomic_DNA"/>
</dbReference>
<dbReference type="Gene3D" id="1.10.600.10">
    <property type="entry name" value="Farnesyl Diphosphate Synthase"/>
    <property type="match status" value="2"/>
</dbReference>
<sequence>MPSSNLQLPHLVSFCASFELRTNRHCRPVTIASKKWAAQCPYLDHEERQAVAGLQPGLLASLCYPTCDVAQLQFIAQVLIVVVHWLDKPNAAGDERFIDQVCAKLPRDRQKSWQPRFRRHLQAFRGARVLVQTDNERAVVPDLESYIPLRQESSCAKILLDMIEYAVGLHVPDEVYEDPILRQLRRNAYDVMAWSIDIASVASKQATNDKHNLVLVLMAERRLTLQSAVHAAGALVKKTVGAFLENERLLLAQLPSFGPCVAADVRRYVQGMRDCIVGLTHWLYETDRFFGDAGDDVRDLGWVFLPSR</sequence>
<reference evidence="7 8" key="1">
    <citation type="journal article" date="2021" name="Environ. Microbiol.">
        <title>Gene family expansions and transcriptome signatures uncover fungal adaptations to wood decay.</title>
        <authorList>
            <person name="Hage H."/>
            <person name="Miyauchi S."/>
            <person name="Viragh M."/>
            <person name="Drula E."/>
            <person name="Min B."/>
            <person name="Chaduli D."/>
            <person name="Navarro D."/>
            <person name="Favel A."/>
            <person name="Norest M."/>
            <person name="Lesage-Meessen L."/>
            <person name="Balint B."/>
            <person name="Merenyi Z."/>
            <person name="de Eugenio L."/>
            <person name="Morin E."/>
            <person name="Martinez A.T."/>
            <person name="Baldrian P."/>
            <person name="Stursova M."/>
            <person name="Martinez M.J."/>
            <person name="Novotny C."/>
            <person name="Magnuson J.K."/>
            <person name="Spatafora J.W."/>
            <person name="Maurice S."/>
            <person name="Pangilinan J."/>
            <person name="Andreopoulos W."/>
            <person name="LaButti K."/>
            <person name="Hundley H."/>
            <person name="Na H."/>
            <person name="Kuo A."/>
            <person name="Barry K."/>
            <person name="Lipzen A."/>
            <person name="Henrissat B."/>
            <person name="Riley R."/>
            <person name="Ahrendt S."/>
            <person name="Nagy L.G."/>
            <person name="Grigoriev I.V."/>
            <person name="Martin F."/>
            <person name="Rosso M.N."/>
        </authorList>
    </citation>
    <scope>NUCLEOTIDE SEQUENCE [LARGE SCALE GENOMIC DNA]</scope>
    <source>
        <strain evidence="7 8">CIRM-BRFM 1785</strain>
    </source>
</reference>
<keyword evidence="3 6" id="KW-0479">Metal-binding</keyword>
<dbReference type="InterPro" id="IPR034686">
    <property type="entry name" value="Terpene_cyclase-like_2"/>
</dbReference>
<keyword evidence="8" id="KW-1185">Reference proteome</keyword>
<dbReference type="GeneID" id="71999552"/>
<evidence type="ECO:0000256" key="3">
    <source>
        <dbReference type="ARBA" id="ARBA00022723"/>
    </source>
</evidence>
<dbReference type="InterPro" id="IPR008949">
    <property type="entry name" value="Isoprenoid_synthase_dom_sf"/>
</dbReference>
<organism evidence="7 8">
    <name type="scientific">Rhodofomes roseus</name>
    <dbReference type="NCBI Taxonomy" id="34475"/>
    <lineage>
        <taxon>Eukaryota</taxon>
        <taxon>Fungi</taxon>
        <taxon>Dikarya</taxon>
        <taxon>Basidiomycota</taxon>
        <taxon>Agaricomycotina</taxon>
        <taxon>Agaricomycetes</taxon>
        <taxon>Polyporales</taxon>
        <taxon>Rhodofomes</taxon>
    </lineage>
</organism>
<keyword evidence="5 6" id="KW-0456">Lyase</keyword>
<protein>
    <recommendedName>
        <fullName evidence="6">Terpene synthase</fullName>
        <ecNumber evidence="6">4.2.3.-</ecNumber>
    </recommendedName>
</protein>
<dbReference type="PANTHER" id="PTHR35201:SF4">
    <property type="entry name" value="BETA-PINACENE SYNTHASE-RELATED"/>
    <property type="match status" value="1"/>
</dbReference>
<dbReference type="Proteomes" id="UP000814176">
    <property type="component" value="Unassembled WGS sequence"/>
</dbReference>